<keyword evidence="2" id="KW-0472">Membrane</keyword>
<sequence length="635" mass="68784">MEASNELSTGNNGAAPTPPFKNGGFVQQLIDFKNGYKMRGGDWGSLTQIFFDNLSTLLGALFAIQDMRNFGAPMDSINSIIWGKIVPGVGLTMILGNAYYSWQAIRLTKTWGRPYTAQPYGLNTPAAFAFVFNIMYPVYFANVGDKGPAEAFSMAYKVALAANFITGLISTILAIFGPFILKVVPPAALLVPIAGIGVAFLGLEQVTNSLAAPLVGYNCIMWVFLGWYAGVRLGFGSFRMPEALQVILVGVALGWATGINEGQAVQDAAGLVKWYGPTWTAGDLFADFGMVKDYMGIVIPIGISATATSLMCLVSAKQAGDPYPVRESMIVDGIGTMIASFFGSPFGTTLYIGHPAHKKSGALTGYSLTNGIIYLLLSWFGILALMQSIVNQATIGPIVLFVGLAVNEEALNFIPSRHYAAYVVGSPIQDEFGGNINVTGLNSWFGVLAWKRGALLVSFVWVAMLVKVIDRHWSMAAVWSLIGAAFALFGIIHVPEAGFDTFTQPTWEQCSTVTSCTGEGELEVCTNSVECWDHGEQWMFTVGYVMFAATFMVIHFAQKYGNDPTLLPPIVDEENDQAFADWFADAAIDTSKQLENQPEKQETEVSMGTDPLDSKSTEDFPDMEQEEDMEEEVSA</sequence>
<proteinExistence type="predicted"/>
<feature type="compositionally biased region" description="Polar residues" evidence="1">
    <location>
        <begin position="1"/>
        <end position="14"/>
    </location>
</feature>
<feature type="compositionally biased region" description="Acidic residues" evidence="1">
    <location>
        <begin position="619"/>
        <end position="635"/>
    </location>
</feature>
<feature type="transmembrane region" description="Helical" evidence="2">
    <location>
        <begin position="210"/>
        <end position="230"/>
    </location>
</feature>
<feature type="transmembrane region" description="Helical" evidence="2">
    <location>
        <begin position="85"/>
        <end position="102"/>
    </location>
</feature>
<feature type="transmembrane region" description="Helical" evidence="2">
    <location>
        <begin position="183"/>
        <end position="203"/>
    </location>
</feature>
<protein>
    <submittedName>
        <fullName evidence="3">Inherit from COG: Xanthine uracil vitamin C permease</fullName>
    </submittedName>
</protein>
<feature type="transmembrane region" description="Helical" evidence="2">
    <location>
        <begin position="122"/>
        <end position="142"/>
    </location>
</feature>
<feature type="region of interest" description="Disordered" evidence="1">
    <location>
        <begin position="590"/>
        <end position="635"/>
    </location>
</feature>
<dbReference type="PANTHER" id="PTHR31610">
    <property type="entry name" value="SLR0360 PROTEIN"/>
    <property type="match status" value="1"/>
</dbReference>
<dbReference type="Proteomes" id="UP001153069">
    <property type="component" value="Unassembled WGS sequence"/>
</dbReference>
<keyword evidence="4" id="KW-1185">Reference proteome</keyword>
<organism evidence="3 4">
    <name type="scientific">Seminavis robusta</name>
    <dbReference type="NCBI Taxonomy" id="568900"/>
    <lineage>
        <taxon>Eukaryota</taxon>
        <taxon>Sar</taxon>
        <taxon>Stramenopiles</taxon>
        <taxon>Ochrophyta</taxon>
        <taxon>Bacillariophyta</taxon>
        <taxon>Bacillariophyceae</taxon>
        <taxon>Bacillariophycidae</taxon>
        <taxon>Naviculales</taxon>
        <taxon>Naviculaceae</taxon>
        <taxon>Seminavis</taxon>
    </lineage>
</organism>
<dbReference type="EMBL" id="CAICTM010001807">
    <property type="protein sequence ID" value="CAB9526315.1"/>
    <property type="molecule type" value="Genomic_DNA"/>
</dbReference>
<evidence type="ECO:0000313" key="4">
    <source>
        <dbReference type="Proteomes" id="UP001153069"/>
    </source>
</evidence>
<keyword evidence="2" id="KW-0812">Transmembrane</keyword>
<evidence type="ECO:0000313" key="3">
    <source>
        <dbReference type="EMBL" id="CAB9526315.1"/>
    </source>
</evidence>
<feature type="transmembrane region" description="Helical" evidence="2">
    <location>
        <begin position="476"/>
        <end position="494"/>
    </location>
</feature>
<dbReference type="AlphaFoldDB" id="A0A9N8HVI0"/>
<keyword evidence="2" id="KW-1133">Transmembrane helix</keyword>
<feature type="transmembrane region" description="Helical" evidence="2">
    <location>
        <begin position="449"/>
        <end position="469"/>
    </location>
</feature>
<feature type="transmembrane region" description="Helical" evidence="2">
    <location>
        <begin position="364"/>
        <end position="382"/>
    </location>
</feature>
<dbReference type="OrthoDB" id="8068875at2759"/>
<evidence type="ECO:0000256" key="1">
    <source>
        <dbReference type="SAM" id="MobiDB-lite"/>
    </source>
</evidence>
<dbReference type="PANTHER" id="PTHR31610:SF0">
    <property type="entry name" value="SLC26A_SULP TRANSPORTER DOMAIN-CONTAINING PROTEIN"/>
    <property type="match status" value="1"/>
</dbReference>
<feature type="transmembrane region" description="Helical" evidence="2">
    <location>
        <begin position="328"/>
        <end position="352"/>
    </location>
</feature>
<comment type="caution">
    <text evidence="3">The sequence shown here is derived from an EMBL/GenBank/DDBJ whole genome shotgun (WGS) entry which is preliminary data.</text>
</comment>
<reference evidence="3" key="1">
    <citation type="submission" date="2020-06" db="EMBL/GenBank/DDBJ databases">
        <authorList>
            <consortium name="Plant Systems Biology data submission"/>
        </authorList>
    </citation>
    <scope>NUCLEOTIDE SEQUENCE</scope>
    <source>
        <strain evidence="3">D6</strain>
    </source>
</reference>
<feature type="transmembrane region" description="Helical" evidence="2">
    <location>
        <begin position="538"/>
        <end position="557"/>
    </location>
</feature>
<accession>A0A9N8HVI0</accession>
<feature type="region of interest" description="Disordered" evidence="1">
    <location>
        <begin position="1"/>
        <end position="20"/>
    </location>
</feature>
<feature type="transmembrane region" description="Helical" evidence="2">
    <location>
        <begin position="43"/>
        <end position="64"/>
    </location>
</feature>
<feature type="transmembrane region" description="Helical" evidence="2">
    <location>
        <begin position="389"/>
        <end position="406"/>
    </location>
</feature>
<feature type="transmembrane region" description="Helical" evidence="2">
    <location>
        <begin position="294"/>
        <end position="316"/>
    </location>
</feature>
<gene>
    <name evidence="3" type="ORF">SEMRO_1809_G299050.1</name>
</gene>
<feature type="transmembrane region" description="Helical" evidence="2">
    <location>
        <begin position="154"/>
        <end position="177"/>
    </location>
</feature>
<name>A0A9N8HVI0_9STRA</name>
<evidence type="ECO:0000256" key="2">
    <source>
        <dbReference type="SAM" id="Phobius"/>
    </source>
</evidence>